<protein>
    <submittedName>
        <fullName evidence="2">Uncharacterized protein</fullName>
    </submittedName>
</protein>
<name>A0A6A1WP96_9ROSI</name>
<comment type="caution">
    <text evidence="2">The sequence shown here is derived from an EMBL/GenBank/DDBJ whole genome shotgun (WGS) entry which is preliminary data.</text>
</comment>
<keyword evidence="3" id="KW-1185">Reference proteome</keyword>
<accession>A0A6A1WP96</accession>
<proteinExistence type="predicted"/>
<reference evidence="2 3" key="1">
    <citation type="journal article" date="2019" name="Plant Biotechnol. J.">
        <title>The red bayberry genome and genetic basis of sex determination.</title>
        <authorList>
            <person name="Jia H.M."/>
            <person name="Jia H.J."/>
            <person name="Cai Q.L."/>
            <person name="Wang Y."/>
            <person name="Zhao H.B."/>
            <person name="Yang W.F."/>
            <person name="Wang G.Y."/>
            <person name="Li Y.H."/>
            <person name="Zhan D.L."/>
            <person name="Shen Y.T."/>
            <person name="Niu Q.F."/>
            <person name="Chang L."/>
            <person name="Qiu J."/>
            <person name="Zhao L."/>
            <person name="Xie H.B."/>
            <person name="Fu W.Y."/>
            <person name="Jin J."/>
            <person name="Li X.W."/>
            <person name="Jiao Y."/>
            <person name="Zhou C.C."/>
            <person name="Tu T."/>
            <person name="Chai C.Y."/>
            <person name="Gao J.L."/>
            <person name="Fan L.J."/>
            <person name="van de Weg E."/>
            <person name="Wang J.Y."/>
            <person name="Gao Z.S."/>
        </authorList>
    </citation>
    <scope>NUCLEOTIDE SEQUENCE [LARGE SCALE GENOMIC DNA]</scope>
    <source>
        <tissue evidence="2">Leaves</tissue>
    </source>
</reference>
<organism evidence="2 3">
    <name type="scientific">Morella rubra</name>
    <name type="common">Chinese bayberry</name>
    <dbReference type="NCBI Taxonomy" id="262757"/>
    <lineage>
        <taxon>Eukaryota</taxon>
        <taxon>Viridiplantae</taxon>
        <taxon>Streptophyta</taxon>
        <taxon>Embryophyta</taxon>
        <taxon>Tracheophyta</taxon>
        <taxon>Spermatophyta</taxon>
        <taxon>Magnoliopsida</taxon>
        <taxon>eudicotyledons</taxon>
        <taxon>Gunneridae</taxon>
        <taxon>Pentapetalae</taxon>
        <taxon>rosids</taxon>
        <taxon>fabids</taxon>
        <taxon>Fagales</taxon>
        <taxon>Myricaceae</taxon>
        <taxon>Morella</taxon>
    </lineage>
</organism>
<dbReference type="AlphaFoldDB" id="A0A6A1WP96"/>
<sequence>MMACKNIRSLVMVIMMELLILFSIRSLQAKDLAHNSFQYSAQYSYNQLDHILGNSAVSRCIEKEIRACKTKWSRHRIMYNTCLVRCFEVCTIDHLLEKPLEPVVRIVRDCWDSSYKKIRLTDISHFEPLLLECYEKEIRERNSNGVHLRNTVSRCIEKEIRACKTKWSLHRIMYNTCLVRSFEVCTIDHLLEKPLDPVARIVRDCWDSSYKKIRLTDISHFGSLLLECFEKEIRERNSNGVHLRNP</sequence>
<evidence type="ECO:0000256" key="1">
    <source>
        <dbReference type="SAM" id="SignalP"/>
    </source>
</evidence>
<evidence type="ECO:0000313" key="3">
    <source>
        <dbReference type="Proteomes" id="UP000516437"/>
    </source>
</evidence>
<dbReference type="EMBL" id="RXIC02000019">
    <property type="protein sequence ID" value="KAB1225578.1"/>
    <property type="molecule type" value="Genomic_DNA"/>
</dbReference>
<feature type="chain" id="PRO_5025528538" evidence="1">
    <location>
        <begin position="30"/>
        <end position="246"/>
    </location>
</feature>
<dbReference type="Proteomes" id="UP000516437">
    <property type="component" value="Chromosome 1"/>
</dbReference>
<feature type="signal peptide" evidence="1">
    <location>
        <begin position="1"/>
        <end position="29"/>
    </location>
</feature>
<gene>
    <name evidence="2" type="ORF">CJ030_MR1G020793</name>
</gene>
<keyword evidence="1" id="KW-0732">Signal</keyword>
<evidence type="ECO:0000313" key="2">
    <source>
        <dbReference type="EMBL" id="KAB1225578.1"/>
    </source>
</evidence>